<keyword evidence="1" id="KW-0472">Membrane</keyword>
<keyword evidence="1" id="KW-0812">Transmembrane</keyword>
<dbReference type="RefSeq" id="WP_064394304.1">
    <property type="nucleotide sequence ID" value="NZ_LQIR01000002.1"/>
</dbReference>
<accession>A0A101AD26</accession>
<reference evidence="2 3" key="1">
    <citation type="submission" date="2016-01" db="EMBL/GenBank/DDBJ databases">
        <authorList>
            <consortium name="TB Trials Study Group"/>
            <person name="Sutton G."/>
            <person name="Brinkac L."/>
            <person name="Sanka R."/>
            <person name="Adams M."/>
            <person name="Lau E.L."/>
            <person name="Macaden R."/>
            <person name="Grewal H.M.S."/>
        </authorList>
    </citation>
    <scope>NUCLEOTIDE SEQUENCE [LARGE SCALE GENOMIC DNA]</scope>
    <source>
        <strain evidence="2 3">IS-1744</strain>
    </source>
</reference>
<name>A0A101AD26_9MYCO</name>
<keyword evidence="3" id="KW-1185">Reference proteome</keyword>
<dbReference type="Proteomes" id="UP000053707">
    <property type="component" value="Unassembled WGS sequence"/>
</dbReference>
<organism evidence="2 3">
    <name type="scientific">Mycobacterium lehmannii</name>
    <dbReference type="NCBI Taxonomy" id="2048550"/>
    <lineage>
        <taxon>Bacteria</taxon>
        <taxon>Bacillati</taxon>
        <taxon>Actinomycetota</taxon>
        <taxon>Actinomycetes</taxon>
        <taxon>Mycobacteriales</taxon>
        <taxon>Mycobacteriaceae</taxon>
        <taxon>Mycobacterium</taxon>
    </lineage>
</organism>
<comment type="caution">
    <text evidence="2">The sequence shown here is derived from an EMBL/GenBank/DDBJ whole genome shotgun (WGS) entry which is preliminary data.</text>
</comment>
<feature type="transmembrane region" description="Helical" evidence="1">
    <location>
        <begin position="163"/>
        <end position="183"/>
    </location>
</feature>
<proteinExistence type="predicted"/>
<sequence>MKLRPRELLFFLILGAGASLVGDHSHVVTGTTEYFTDAVPFVFSSPIWFPVLVALATVSLAELRLRLPSPRADVTARQGLAGVAAVLGIYVTTALIHTAPVVPATALIVTLATITWCALGDGPSIVGGLLAAVIGPVVEIVIAKAGLFAYHDACDGLFGVAPWLVPLYFAFGVVVSLLAEIAARNSPR</sequence>
<dbReference type="GeneID" id="27920811"/>
<protein>
    <submittedName>
        <fullName evidence="2">Uncharacterized protein</fullName>
    </submittedName>
</protein>
<evidence type="ECO:0000313" key="2">
    <source>
        <dbReference type="EMBL" id="KUI20714.1"/>
    </source>
</evidence>
<evidence type="ECO:0000313" key="3">
    <source>
        <dbReference type="Proteomes" id="UP000053707"/>
    </source>
</evidence>
<feature type="transmembrane region" description="Helical" evidence="1">
    <location>
        <begin position="102"/>
        <end position="119"/>
    </location>
</feature>
<feature type="transmembrane region" description="Helical" evidence="1">
    <location>
        <begin position="126"/>
        <end position="151"/>
    </location>
</feature>
<feature type="transmembrane region" description="Helical" evidence="1">
    <location>
        <begin position="79"/>
        <end position="96"/>
    </location>
</feature>
<feature type="transmembrane region" description="Helical" evidence="1">
    <location>
        <begin position="47"/>
        <end position="67"/>
    </location>
</feature>
<dbReference type="AlphaFoldDB" id="A0A101AD26"/>
<evidence type="ECO:0000256" key="1">
    <source>
        <dbReference type="SAM" id="Phobius"/>
    </source>
</evidence>
<dbReference type="EMBL" id="LQIR01000002">
    <property type="protein sequence ID" value="KUI20714.1"/>
    <property type="molecule type" value="Genomic_DNA"/>
</dbReference>
<keyword evidence="1" id="KW-1133">Transmembrane helix</keyword>
<gene>
    <name evidence="2" type="ORF">AU192_13890</name>
</gene>